<dbReference type="Proteomes" id="UP000576645">
    <property type="component" value="Unassembled WGS sequence"/>
</dbReference>
<organism evidence="1 2">
    <name type="scientific">Vibrio coralliilyticus</name>
    <dbReference type="NCBI Taxonomy" id="190893"/>
    <lineage>
        <taxon>Bacteria</taxon>
        <taxon>Pseudomonadati</taxon>
        <taxon>Pseudomonadota</taxon>
        <taxon>Gammaproteobacteria</taxon>
        <taxon>Vibrionales</taxon>
        <taxon>Vibrionaceae</taxon>
        <taxon>Vibrio</taxon>
    </lineage>
</organism>
<protein>
    <submittedName>
        <fullName evidence="1">Uncharacterized protein</fullName>
    </submittedName>
</protein>
<proteinExistence type="predicted"/>
<sequence length="87" mass="9652">MSSESSDTTKSAFELSAGKFAFIALGPNEPQYAAEFRSFETEIFELGLDFGNDYCDGQIYEVLQKLDSLGINAWQSFAKGMEMGKPF</sequence>
<gene>
    <name evidence="1" type="ORF">F0238_21610</name>
</gene>
<accession>A0AAP7DFV5</accession>
<reference evidence="1 2" key="1">
    <citation type="submission" date="2019-09" db="EMBL/GenBank/DDBJ databases">
        <title>Draft genome sequencing and comparative genomics of hatchery-associated Vibrios.</title>
        <authorList>
            <person name="Kehlet-Delgado H."/>
            <person name="Mueller R.S."/>
        </authorList>
    </citation>
    <scope>NUCLEOTIDE SEQUENCE [LARGE SCALE GENOMIC DNA]</scope>
    <source>
        <strain evidence="1 2">09-121-3</strain>
    </source>
</reference>
<evidence type="ECO:0000313" key="2">
    <source>
        <dbReference type="Proteomes" id="UP000576645"/>
    </source>
</evidence>
<dbReference type="AlphaFoldDB" id="A0AAP7DFV5"/>
<comment type="caution">
    <text evidence="1">The sequence shown here is derived from an EMBL/GenBank/DDBJ whole genome shotgun (WGS) entry which is preliminary data.</text>
</comment>
<name>A0AAP7DFV5_9VIBR</name>
<evidence type="ECO:0000313" key="1">
    <source>
        <dbReference type="EMBL" id="NOJ25327.1"/>
    </source>
</evidence>
<dbReference type="EMBL" id="VTXP01000015">
    <property type="protein sequence ID" value="NOJ25327.1"/>
    <property type="molecule type" value="Genomic_DNA"/>
</dbReference>